<dbReference type="EMBL" id="JBHUHF010000001">
    <property type="protein sequence ID" value="MFD2024049.1"/>
    <property type="molecule type" value="Genomic_DNA"/>
</dbReference>
<comment type="caution">
    <text evidence="1">The sequence shown here is derived from an EMBL/GenBank/DDBJ whole genome shotgun (WGS) entry which is preliminary data.</text>
</comment>
<sequence>MRIGYSFWGFLGPGITDTPDGGRSHRRVLVDGLLSRGHDIVFLQADRDRLEAGHDLTGTYRWDEHLPEIDALFLEWRWPIAGRNTVPCGSPGHTCDLHRQTELVDHYTRRRSVPTILWDKDRQLPSDHPLRQLANVTICEAALHPASGARSLLFPVDDVVLDQADAQALAARRRDLPLVYIGNQYDRDHLFDEFFAVPAKYHQHLVAGKWTSTQAWPHVTFAGRVPFSQVEQLHGGALATVLLLPDRYAKVGQMTQRLPEAVLAGCLPLTPTAIRSAELFTPAALHVRTGNQAAQRLQHLASIAGTPEHAELIAQCLRKLDRFRVSRQLDTLERILNPA</sequence>
<gene>
    <name evidence="1" type="ORF">ACFSL2_00840</name>
</gene>
<keyword evidence="2" id="KW-1185">Reference proteome</keyword>
<proteinExistence type="predicted"/>
<evidence type="ECO:0000313" key="1">
    <source>
        <dbReference type="EMBL" id="MFD2024049.1"/>
    </source>
</evidence>
<dbReference type="RefSeq" id="WP_377196033.1">
    <property type="nucleotide sequence ID" value="NZ_JBHUHF010000001.1"/>
</dbReference>
<accession>A0ABW4V184</accession>
<evidence type="ECO:0000313" key="2">
    <source>
        <dbReference type="Proteomes" id="UP001597338"/>
    </source>
</evidence>
<dbReference type="Proteomes" id="UP001597338">
    <property type="component" value="Unassembled WGS sequence"/>
</dbReference>
<evidence type="ECO:0008006" key="3">
    <source>
        <dbReference type="Google" id="ProtNLM"/>
    </source>
</evidence>
<organism evidence="1 2">
    <name type="scientific">Promicromonospora aerolata</name>
    <dbReference type="NCBI Taxonomy" id="195749"/>
    <lineage>
        <taxon>Bacteria</taxon>
        <taxon>Bacillati</taxon>
        <taxon>Actinomycetota</taxon>
        <taxon>Actinomycetes</taxon>
        <taxon>Micrococcales</taxon>
        <taxon>Promicromonosporaceae</taxon>
        <taxon>Promicromonospora</taxon>
    </lineage>
</organism>
<name>A0ABW4V184_9MICO</name>
<protein>
    <recommendedName>
        <fullName evidence="3">Glycosyl transferase family 1</fullName>
    </recommendedName>
</protein>
<reference evidence="2" key="1">
    <citation type="journal article" date="2019" name="Int. J. Syst. Evol. Microbiol.">
        <title>The Global Catalogue of Microorganisms (GCM) 10K type strain sequencing project: providing services to taxonomists for standard genome sequencing and annotation.</title>
        <authorList>
            <consortium name="The Broad Institute Genomics Platform"/>
            <consortium name="The Broad Institute Genome Sequencing Center for Infectious Disease"/>
            <person name="Wu L."/>
            <person name="Ma J."/>
        </authorList>
    </citation>
    <scope>NUCLEOTIDE SEQUENCE [LARGE SCALE GENOMIC DNA]</scope>
    <source>
        <strain evidence="2">CCM 7043</strain>
    </source>
</reference>